<gene>
    <name evidence="3" type="ORF">CHLRE_07g313164v5</name>
</gene>
<dbReference type="SUPFAM" id="SSF53474">
    <property type="entry name" value="alpha/beta-Hydrolases"/>
    <property type="match status" value="1"/>
</dbReference>
<dbReference type="EC" id="3.4.16.-" evidence="2"/>
<dbReference type="KEGG" id="cre:CHLRE_07g313164v5"/>
<keyword evidence="2" id="KW-0378">Hydrolase</keyword>
<dbReference type="InterPro" id="IPR001563">
    <property type="entry name" value="Peptidase_S10"/>
</dbReference>
<proteinExistence type="inferred from homology"/>
<dbReference type="OrthoDB" id="443318at2759"/>
<dbReference type="PROSITE" id="PS00560">
    <property type="entry name" value="CARBOXYPEPT_SER_HIS"/>
    <property type="match status" value="1"/>
</dbReference>
<evidence type="ECO:0000256" key="1">
    <source>
        <dbReference type="ARBA" id="ARBA00009431"/>
    </source>
</evidence>
<keyword evidence="4" id="KW-1185">Reference proteome</keyword>
<dbReference type="Gene3D" id="3.40.50.1820">
    <property type="entry name" value="alpha/beta hydrolase"/>
    <property type="match status" value="1"/>
</dbReference>
<dbReference type="InParanoid" id="A0A2K3DIG9"/>
<dbReference type="ExpressionAtlas" id="A0A2K3DIG9">
    <property type="expression patterns" value="baseline and differential"/>
</dbReference>
<protein>
    <recommendedName>
        <fullName evidence="2">Carboxypeptidase</fullName>
        <ecNumber evidence="2">3.4.16.-</ecNumber>
    </recommendedName>
</protein>
<keyword evidence="2" id="KW-0121">Carboxypeptidase</keyword>
<dbReference type="PANTHER" id="PTHR11802">
    <property type="entry name" value="SERINE PROTEASE FAMILY S10 SERINE CARBOXYPEPTIDASE"/>
    <property type="match status" value="1"/>
</dbReference>
<organism evidence="3 4">
    <name type="scientific">Chlamydomonas reinhardtii</name>
    <name type="common">Chlamydomonas smithii</name>
    <dbReference type="NCBI Taxonomy" id="3055"/>
    <lineage>
        <taxon>Eukaryota</taxon>
        <taxon>Viridiplantae</taxon>
        <taxon>Chlorophyta</taxon>
        <taxon>core chlorophytes</taxon>
        <taxon>Chlorophyceae</taxon>
        <taxon>CS clade</taxon>
        <taxon>Chlamydomonadales</taxon>
        <taxon>Chlamydomonadaceae</taxon>
        <taxon>Chlamydomonas</taxon>
    </lineage>
</organism>
<feature type="chain" id="PRO_5014211813" description="Carboxypeptidase" evidence="2">
    <location>
        <begin position="26"/>
        <end position="576"/>
    </location>
</feature>
<evidence type="ECO:0000313" key="3">
    <source>
        <dbReference type="EMBL" id="PNW80334.1"/>
    </source>
</evidence>
<dbReference type="Gramene" id="PNW80334">
    <property type="protein sequence ID" value="PNW80334"/>
    <property type="gene ID" value="CHLRE_07g313164v5"/>
</dbReference>
<feature type="signal peptide" evidence="2">
    <location>
        <begin position="1"/>
        <end position="25"/>
    </location>
</feature>
<dbReference type="InterPro" id="IPR033124">
    <property type="entry name" value="Ser_caboxypep_his_AS"/>
</dbReference>
<accession>A0A2K3DIG9</accession>
<dbReference type="PaxDb" id="3055-EDP07036"/>
<reference evidence="3 4" key="1">
    <citation type="journal article" date="2007" name="Science">
        <title>The Chlamydomonas genome reveals the evolution of key animal and plant functions.</title>
        <authorList>
            <person name="Merchant S.S."/>
            <person name="Prochnik S.E."/>
            <person name="Vallon O."/>
            <person name="Harris E.H."/>
            <person name="Karpowicz S.J."/>
            <person name="Witman G.B."/>
            <person name="Terry A."/>
            <person name="Salamov A."/>
            <person name="Fritz-Laylin L.K."/>
            <person name="Marechal-Drouard L."/>
            <person name="Marshall W.F."/>
            <person name="Qu L.H."/>
            <person name="Nelson D.R."/>
            <person name="Sanderfoot A.A."/>
            <person name="Spalding M.H."/>
            <person name="Kapitonov V.V."/>
            <person name="Ren Q."/>
            <person name="Ferris P."/>
            <person name="Lindquist E."/>
            <person name="Shapiro H."/>
            <person name="Lucas S.M."/>
            <person name="Grimwood J."/>
            <person name="Schmutz J."/>
            <person name="Cardol P."/>
            <person name="Cerutti H."/>
            <person name="Chanfreau G."/>
            <person name="Chen C.L."/>
            <person name="Cognat V."/>
            <person name="Croft M.T."/>
            <person name="Dent R."/>
            <person name="Dutcher S."/>
            <person name="Fernandez E."/>
            <person name="Fukuzawa H."/>
            <person name="Gonzalez-Ballester D."/>
            <person name="Gonzalez-Halphen D."/>
            <person name="Hallmann A."/>
            <person name="Hanikenne M."/>
            <person name="Hippler M."/>
            <person name="Inwood W."/>
            <person name="Jabbari K."/>
            <person name="Kalanon M."/>
            <person name="Kuras R."/>
            <person name="Lefebvre P.A."/>
            <person name="Lemaire S.D."/>
            <person name="Lobanov A.V."/>
            <person name="Lohr M."/>
            <person name="Manuell A."/>
            <person name="Meier I."/>
            <person name="Mets L."/>
            <person name="Mittag M."/>
            <person name="Mittelmeier T."/>
            <person name="Moroney J.V."/>
            <person name="Moseley J."/>
            <person name="Napoli C."/>
            <person name="Nedelcu A.M."/>
            <person name="Niyogi K."/>
            <person name="Novoselov S.V."/>
            <person name="Paulsen I.T."/>
            <person name="Pazour G."/>
            <person name="Purton S."/>
            <person name="Ral J.P."/>
            <person name="Riano-Pachon D.M."/>
            <person name="Riekhof W."/>
            <person name="Rymarquis L."/>
            <person name="Schroda M."/>
            <person name="Stern D."/>
            <person name="Umen J."/>
            <person name="Willows R."/>
            <person name="Wilson N."/>
            <person name="Zimmer S.L."/>
            <person name="Allmer J."/>
            <person name="Balk J."/>
            <person name="Bisova K."/>
            <person name="Chen C.J."/>
            <person name="Elias M."/>
            <person name="Gendler K."/>
            <person name="Hauser C."/>
            <person name="Lamb M.R."/>
            <person name="Ledford H."/>
            <person name="Long J.C."/>
            <person name="Minagawa J."/>
            <person name="Page M.D."/>
            <person name="Pan J."/>
            <person name="Pootakham W."/>
            <person name="Roje S."/>
            <person name="Rose A."/>
            <person name="Stahlberg E."/>
            <person name="Terauchi A.M."/>
            <person name="Yang P."/>
            <person name="Ball S."/>
            <person name="Bowler C."/>
            <person name="Dieckmann C.L."/>
            <person name="Gladyshev V.N."/>
            <person name="Green P."/>
            <person name="Jorgensen R."/>
            <person name="Mayfield S."/>
            <person name="Mueller-Roeber B."/>
            <person name="Rajamani S."/>
            <person name="Sayre R.T."/>
            <person name="Brokstein P."/>
            <person name="Dubchak I."/>
            <person name="Goodstein D."/>
            <person name="Hornick L."/>
            <person name="Huang Y.W."/>
            <person name="Jhaveri J."/>
            <person name="Luo Y."/>
            <person name="Martinez D."/>
            <person name="Ngau W.C."/>
            <person name="Otillar B."/>
            <person name="Poliakov A."/>
            <person name="Porter A."/>
            <person name="Szajkowski L."/>
            <person name="Werner G."/>
            <person name="Zhou K."/>
            <person name="Grigoriev I.V."/>
            <person name="Rokhsar D.S."/>
            <person name="Grossman A.R."/>
        </authorList>
    </citation>
    <scope>NUCLEOTIDE SEQUENCE [LARGE SCALE GENOMIC DNA]</scope>
    <source>
        <strain evidence="4">CC-503</strain>
    </source>
</reference>
<dbReference type="Pfam" id="PF00450">
    <property type="entry name" value="Peptidase_S10"/>
    <property type="match status" value="1"/>
</dbReference>
<evidence type="ECO:0000256" key="2">
    <source>
        <dbReference type="RuleBase" id="RU361156"/>
    </source>
</evidence>
<dbReference type="Gene3D" id="3.40.50.12670">
    <property type="match status" value="1"/>
</dbReference>
<name>A0A2K3DIG9_CHLRE</name>
<dbReference type="RefSeq" id="XP_042922400.1">
    <property type="nucleotide sequence ID" value="XM_043063832.1"/>
</dbReference>
<comment type="similarity">
    <text evidence="1 2">Belongs to the peptidase S10 family.</text>
</comment>
<keyword evidence="2" id="KW-0645">Protease</keyword>
<dbReference type="EMBL" id="CM008968">
    <property type="protein sequence ID" value="PNW80334.1"/>
    <property type="molecule type" value="Genomic_DNA"/>
</dbReference>
<dbReference type="PRINTS" id="PR00724">
    <property type="entry name" value="CRBOXYPTASEC"/>
</dbReference>
<dbReference type="PROSITE" id="PS00131">
    <property type="entry name" value="CARBOXYPEPT_SER_SER"/>
    <property type="match status" value="1"/>
</dbReference>
<dbReference type="GeneID" id="5726509"/>
<dbReference type="GO" id="GO:0004185">
    <property type="term" value="F:serine-type carboxypeptidase activity"/>
    <property type="evidence" value="ECO:0007669"/>
    <property type="project" value="UniProtKB-UniRule"/>
</dbReference>
<dbReference type="GO" id="GO:0006508">
    <property type="term" value="P:proteolysis"/>
    <property type="evidence" value="ECO:0007669"/>
    <property type="project" value="UniProtKB-KW"/>
</dbReference>
<evidence type="ECO:0000313" key="4">
    <source>
        <dbReference type="Proteomes" id="UP000006906"/>
    </source>
</evidence>
<dbReference type="Proteomes" id="UP000006906">
    <property type="component" value="Chromosome 7"/>
</dbReference>
<dbReference type="InterPro" id="IPR018202">
    <property type="entry name" value="Ser_caboxypep_ser_AS"/>
</dbReference>
<dbReference type="AlphaFoldDB" id="A0A2K3DIG9"/>
<sequence>MRRLSGMRALLALTAVCAVATCTGAARLYGSDPAHKLLPAQKARDCSDSSDEVCSLPGLNGPPHVRMRSGYITVSEVSDRQLWYLVADREQQEQAQQHAGGAKEEEASPVLLWLTGGPGCSSLDAFIYEHGPFKFSFAGERQGQQGPGQAGGNKAREVVIEPNPYSWTKAATVIYVDSPAGAGMSYSGRPEVDYHTDDQYTVADLVTFLEGLTERYPELATAPFHIAGESYAGVYVPLLAEAVVRANKRRKAAGRPQLVQLQGYAVGNPVTDDVLDGNGQMTFAAAMGYVDPPTWAAMREACADMFWNATQGTACYELQGVVKDELWDLNWYDVLDTCTHVQGPALAASSSSAPRGQRSAADLDRRFHWPFTARLGGGEAAADLPAQEEAGLEAGRRGGRRLWGPWLRHVAPCMDRRLALDWLNRAEVRSALHAAPLAALPDWQPCSDVLYYAMDTADLVPLHVRMAVEEGLRVLVYSGDHDMVVPHTGTTAWLYGRASGGGRGRLGRPDGPLRPWALGGQVAGWTASWPGPEGRAGAGVRGLRYASVKGAGHMVPQSKPAAALALLRAHLEGTEL</sequence>
<dbReference type="OMA" id="DMFWNAT"/>
<dbReference type="PANTHER" id="PTHR11802:SF254">
    <property type="entry name" value="SERINE CARBOXYPEPTIDASE-LIKE 20"/>
    <property type="match status" value="1"/>
</dbReference>
<keyword evidence="2" id="KW-0732">Signal</keyword>
<dbReference type="InterPro" id="IPR029058">
    <property type="entry name" value="AB_hydrolase_fold"/>
</dbReference>